<evidence type="ECO:0000313" key="2">
    <source>
        <dbReference type="EMBL" id="KIG13721.1"/>
    </source>
</evidence>
<keyword evidence="1" id="KW-0472">Membrane</keyword>
<comment type="caution">
    <text evidence="2">The sequence shown here is derived from an EMBL/GenBank/DDBJ whole genome shotgun (WGS) entry which is preliminary data.</text>
</comment>
<keyword evidence="1" id="KW-1133">Transmembrane helix</keyword>
<proteinExistence type="predicted"/>
<feature type="transmembrane region" description="Helical" evidence="1">
    <location>
        <begin position="20"/>
        <end position="39"/>
    </location>
</feature>
<dbReference type="EMBL" id="JMCC02000089">
    <property type="protein sequence ID" value="KIG13721.1"/>
    <property type="molecule type" value="Genomic_DNA"/>
</dbReference>
<evidence type="ECO:0000313" key="3">
    <source>
        <dbReference type="Proteomes" id="UP000031599"/>
    </source>
</evidence>
<dbReference type="AlphaFoldDB" id="A0A0C2CRD4"/>
<feature type="transmembrane region" description="Helical" evidence="1">
    <location>
        <begin position="45"/>
        <end position="74"/>
    </location>
</feature>
<reference evidence="2 3" key="1">
    <citation type="submission" date="2014-12" db="EMBL/GenBank/DDBJ databases">
        <title>Genome assembly of Enhygromyxa salina DSM 15201.</title>
        <authorList>
            <person name="Sharma G."/>
            <person name="Subramanian S."/>
        </authorList>
    </citation>
    <scope>NUCLEOTIDE SEQUENCE [LARGE SCALE GENOMIC DNA]</scope>
    <source>
        <strain evidence="2 3">DSM 15201</strain>
    </source>
</reference>
<sequence length="84" mass="9036">MASEPSSMTPPTWLINIRHVVYFAARYWWAVALAMVLLARISGATWAGACVLGLLALVAVVAAPAGFGVLVAVVSRRMNRRPEI</sequence>
<accession>A0A0C2CRD4</accession>
<protein>
    <submittedName>
        <fullName evidence="2">Uncharacterized protein</fullName>
    </submittedName>
</protein>
<name>A0A0C2CRD4_9BACT</name>
<dbReference type="Proteomes" id="UP000031599">
    <property type="component" value="Unassembled WGS sequence"/>
</dbReference>
<keyword evidence="1" id="KW-0812">Transmembrane</keyword>
<gene>
    <name evidence="2" type="ORF">DB30_07567</name>
</gene>
<evidence type="ECO:0000256" key="1">
    <source>
        <dbReference type="SAM" id="Phobius"/>
    </source>
</evidence>
<organism evidence="2 3">
    <name type="scientific">Enhygromyxa salina</name>
    <dbReference type="NCBI Taxonomy" id="215803"/>
    <lineage>
        <taxon>Bacteria</taxon>
        <taxon>Pseudomonadati</taxon>
        <taxon>Myxococcota</taxon>
        <taxon>Polyangia</taxon>
        <taxon>Nannocystales</taxon>
        <taxon>Nannocystaceae</taxon>
        <taxon>Enhygromyxa</taxon>
    </lineage>
</organism>